<name>A0A5K7X581_9BACT</name>
<evidence type="ECO:0000313" key="1">
    <source>
        <dbReference type="EMBL" id="BBO30967.1"/>
    </source>
</evidence>
<proteinExistence type="predicted"/>
<dbReference type="KEGG" id="lpav:PLANPX_0579"/>
<gene>
    <name evidence="1" type="ORF">PLANPX_0579</name>
</gene>
<keyword evidence="2" id="KW-1185">Reference proteome</keyword>
<dbReference type="Proteomes" id="UP000326837">
    <property type="component" value="Chromosome"/>
</dbReference>
<evidence type="ECO:0000313" key="2">
    <source>
        <dbReference type="Proteomes" id="UP000326837"/>
    </source>
</evidence>
<sequence length="38" mass="3948">MGISVPALSAQINTAGNIRTHRPTIGAHRHSLLAVAQS</sequence>
<dbReference type="EMBL" id="AP021861">
    <property type="protein sequence ID" value="BBO30967.1"/>
    <property type="molecule type" value="Genomic_DNA"/>
</dbReference>
<protein>
    <submittedName>
        <fullName evidence="1">Uncharacterized protein</fullName>
    </submittedName>
</protein>
<accession>A0A5K7X581</accession>
<organism evidence="1 2">
    <name type="scientific">Lacipirellula parvula</name>
    <dbReference type="NCBI Taxonomy" id="2650471"/>
    <lineage>
        <taxon>Bacteria</taxon>
        <taxon>Pseudomonadati</taxon>
        <taxon>Planctomycetota</taxon>
        <taxon>Planctomycetia</taxon>
        <taxon>Pirellulales</taxon>
        <taxon>Lacipirellulaceae</taxon>
        <taxon>Lacipirellula</taxon>
    </lineage>
</organism>
<dbReference type="AlphaFoldDB" id="A0A5K7X581"/>
<reference evidence="2" key="1">
    <citation type="submission" date="2019-10" db="EMBL/GenBank/DDBJ databases">
        <title>Lacipirellula parvula gen. nov., sp. nov., representing a lineage of planctomycetes widespread in freshwater anoxic habitats, and description of the family Lacipirellulaceae.</title>
        <authorList>
            <person name="Dedysh S.N."/>
            <person name="Kulichevskaya I.S."/>
            <person name="Beletsky A.V."/>
            <person name="Rakitin A.L."/>
            <person name="Mardanov A.V."/>
            <person name="Ivanova A.A."/>
            <person name="Saltykova V.X."/>
            <person name="Rijpstra W.I.C."/>
            <person name="Sinninghe Damste J.S."/>
            <person name="Ravin N.V."/>
        </authorList>
    </citation>
    <scope>NUCLEOTIDE SEQUENCE [LARGE SCALE GENOMIC DNA]</scope>
    <source>
        <strain evidence="2">PX69</strain>
    </source>
</reference>